<reference evidence="7 8" key="1">
    <citation type="submission" date="2014-02" db="EMBL/GenBank/DDBJ databases">
        <title>The genome sequence of Colletotrichum nymphaeae SA-01.</title>
        <authorList>
            <person name="Baroncelli R."/>
            <person name="Thon M.R."/>
        </authorList>
    </citation>
    <scope>NUCLEOTIDE SEQUENCE [LARGE SCALE GENOMIC DNA]</scope>
    <source>
        <strain evidence="7 8">SA-01</strain>
    </source>
</reference>
<dbReference type="Proteomes" id="UP000070054">
    <property type="component" value="Unassembled WGS sequence"/>
</dbReference>
<proteinExistence type="predicted"/>
<sequence length="885" mass="98719">MASLLSLPLEILQQVVAELADNPPEPPSLEFHVPPFNSNPTSAILCQTCRSLREIAEPVLHRHIYIPNASVKKFISLFKCWKSRPHCAQYTRRLTIEARSQRPDGYSHRAVTHLIDLEDADFVSGIIQDLGLEIRPDWYEYDWNINVFVEVAMLLAQNAESVELMFQRKRGLYRRPFDMIPEPNKINEPILFNNLRHLHLMQPGLSTMDEFKSILDCVPNLQGLRLDLCNEPMSVFTFPPNLTSLILRRTNLSARHFQSMTSNFTMLRHLELVFGGFSREPSIMEAIAKHRNTLTSLILISGKILPFAKLKSLHKLESLTISIETVRPEDLLGSLPSSLRELRILEETDGGTVHRPEVWFKEFNAGLDARSGTLPQDIVIYRSLHSRGNPVGASHVHDDPIHLRPSRKPRRTGIWALLALVLLVNLAASLYQLPLSRVIERRLCREHYAVTDPSVIDKDGNVAESLCKVDGVQQGLAWIQGTMETAWIVGDFIMTIPLGFLAERYGRRSILCLNIAPRIILLTWAVIVGYFEQTLPTKAMIASPFFSVLGGDCVFNSITYAIASDMTDDHVLRATYFGWMSSVSYVVNLLGPALASASMSLLLWLPFWIGIILLLLAIPAISLLEESPDSHPDADDQARPLLSSPVLKAQDADSSLLRSILQRFGVLKSIVASHPRNMTLLLISFVLTSLASSDTKLLVQYISKRYHWTFASTGYLLSAKAVVNFTLLTVIIPAILRSRQNRSRHIPPELASHRMNIHFANICLIVSILGALAIAVASRIWMMVPSLFLYALGSALPVFTLSLLKSPFISPKRHDQPVSSADPESHIFSIVMMVKTSGSLLGAPLMMVLWVKSISIGGAALGIPYLVSASCYLAALLVLGRITTE</sequence>
<dbReference type="InterPro" id="IPR036259">
    <property type="entry name" value="MFS_trans_sf"/>
</dbReference>
<dbReference type="OrthoDB" id="10029326at2759"/>
<feature type="transmembrane region" description="Helical" evidence="5">
    <location>
        <begin position="413"/>
        <end position="433"/>
    </location>
</feature>
<organism evidence="7 8">
    <name type="scientific">Colletotrichum nymphaeae SA-01</name>
    <dbReference type="NCBI Taxonomy" id="1460502"/>
    <lineage>
        <taxon>Eukaryota</taxon>
        <taxon>Fungi</taxon>
        <taxon>Dikarya</taxon>
        <taxon>Ascomycota</taxon>
        <taxon>Pezizomycotina</taxon>
        <taxon>Sordariomycetes</taxon>
        <taxon>Hypocreomycetidae</taxon>
        <taxon>Glomerellales</taxon>
        <taxon>Glomerellaceae</taxon>
        <taxon>Colletotrichum</taxon>
        <taxon>Colletotrichum acutatum species complex</taxon>
    </lineage>
</organism>
<dbReference type="InterPro" id="IPR032675">
    <property type="entry name" value="LRR_dom_sf"/>
</dbReference>
<feature type="transmembrane region" description="Helical" evidence="5">
    <location>
        <begin position="543"/>
        <end position="563"/>
    </location>
</feature>
<keyword evidence="3 5" id="KW-1133">Transmembrane helix</keyword>
<accession>A0A135UX12</accession>
<gene>
    <name evidence="7" type="ORF">CNYM01_04208</name>
</gene>
<dbReference type="EMBL" id="JEMN01000042">
    <property type="protein sequence ID" value="KXH64939.1"/>
    <property type="molecule type" value="Genomic_DNA"/>
</dbReference>
<comment type="caution">
    <text evidence="7">The sequence shown here is derived from an EMBL/GenBank/DDBJ whole genome shotgun (WGS) entry which is preliminary data.</text>
</comment>
<feature type="transmembrane region" description="Helical" evidence="5">
    <location>
        <begin position="510"/>
        <end position="531"/>
    </location>
</feature>
<evidence type="ECO:0000256" key="1">
    <source>
        <dbReference type="ARBA" id="ARBA00004141"/>
    </source>
</evidence>
<feature type="transmembrane region" description="Helical" evidence="5">
    <location>
        <begin position="575"/>
        <end position="595"/>
    </location>
</feature>
<comment type="subcellular location">
    <subcellularLocation>
        <location evidence="1">Membrane</location>
        <topology evidence="1">Multi-pass membrane protein</topology>
    </subcellularLocation>
</comment>
<evidence type="ECO:0000256" key="3">
    <source>
        <dbReference type="ARBA" id="ARBA00022989"/>
    </source>
</evidence>
<dbReference type="AlphaFoldDB" id="A0A135UX12"/>
<feature type="transmembrane region" description="Helical" evidence="5">
    <location>
        <begin position="714"/>
        <end position="736"/>
    </location>
</feature>
<dbReference type="SUPFAM" id="SSF52047">
    <property type="entry name" value="RNI-like"/>
    <property type="match status" value="1"/>
</dbReference>
<feature type="transmembrane region" description="Helical" evidence="5">
    <location>
        <begin position="787"/>
        <end position="804"/>
    </location>
</feature>
<evidence type="ECO:0000256" key="6">
    <source>
        <dbReference type="SAM" id="SignalP"/>
    </source>
</evidence>
<name>A0A135UX12_9PEZI</name>
<dbReference type="InterPro" id="IPR011701">
    <property type="entry name" value="MFS"/>
</dbReference>
<dbReference type="CDD" id="cd06174">
    <property type="entry name" value="MFS"/>
    <property type="match status" value="1"/>
</dbReference>
<evidence type="ECO:0000256" key="4">
    <source>
        <dbReference type="ARBA" id="ARBA00023136"/>
    </source>
</evidence>
<dbReference type="GO" id="GO:0022857">
    <property type="term" value="F:transmembrane transporter activity"/>
    <property type="evidence" value="ECO:0007669"/>
    <property type="project" value="InterPro"/>
</dbReference>
<evidence type="ECO:0000313" key="7">
    <source>
        <dbReference type="EMBL" id="KXH64939.1"/>
    </source>
</evidence>
<dbReference type="GO" id="GO:0016020">
    <property type="term" value="C:membrane"/>
    <property type="evidence" value="ECO:0007669"/>
    <property type="project" value="UniProtKB-SubCell"/>
</dbReference>
<feature type="transmembrane region" description="Helical" evidence="5">
    <location>
        <begin position="856"/>
        <end position="879"/>
    </location>
</feature>
<dbReference type="Pfam" id="PF07690">
    <property type="entry name" value="MFS_1"/>
    <property type="match status" value="1"/>
</dbReference>
<feature type="transmembrane region" description="Helical" evidence="5">
    <location>
        <begin position="601"/>
        <end position="624"/>
    </location>
</feature>
<dbReference type="PANTHER" id="PTHR23507">
    <property type="entry name" value="ZGC:174356"/>
    <property type="match status" value="1"/>
</dbReference>
<evidence type="ECO:0000256" key="2">
    <source>
        <dbReference type="ARBA" id="ARBA00022692"/>
    </source>
</evidence>
<keyword evidence="4 5" id="KW-0472">Membrane</keyword>
<dbReference type="Gene3D" id="3.80.10.10">
    <property type="entry name" value="Ribonuclease Inhibitor"/>
    <property type="match status" value="1"/>
</dbReference>
<keyword evidence="8" id="KW-1185">Reference proteome</keyword>
<dbReference type="Gene3D" id="1.20.1250.20">
    <property type="entry name" value="MFS general substrate transporter like domains"/>
    <property type="match status" value="1"/>
</dbReference>
<feature type="signal peptide" evidence="6">
    <location>
        <begin position="1"/>
        <end position="17"/>
    </location>
</feature>
<keyword evidence="2 5" id="KW-0812">Transmembrane</keyword>
<feature type="chain" id="PRO_5007805344" evidence="6">
    <location>
        <begin position="18"/>
        <end position="885"/>
    </location>
</feature>
<evidence type="ECO:0000313" key="8">
    <source>
        <dbReference type="Proteomes" id="UP000070054"/>
    </source>
</evidence>
<dbReference type="PANTHER" id="PTHR23507:SF8">
    <property type="entry name" value="MFS GENERAL SUBSTRATE TRANSPORTER"/>
    <property type="match status" value="1"/>
</dbReference>
<evidence type="ECO:0000256" key="5">
    <source>
        <dbReference type="SAM" id="Phobius"/>
    </source>
</evidence>
<feature type="transmembrane region" description="Helical" evidence="5">
    <location>
        <begin position="757"/>
        <end position="781"/>
    </location>
</feature>
<protein>
    <submittedName>
        <fullName evidence="7">Major facilitator superfamily transporter</fullName>
    </submittedName>
</protein>
<feature type="transmembrane region" description="Helical" evidence="5">
    <location>
        <begin position="825"/>
        <end position="850"/>
    </location>
</feature>
<keyword evidence="6" id="KW-0732">Signal</keyword>
<dbReference type="SUPFAM" id="SSF103473">
    <property type="entry name" value="MFS general substrate transporter"/>
    <property type="match status" value="1"/>
</dbReference>